<reference evidence="1 2" key="1">
    <citation type="submission" date="2018-09" db="EMBL/GenBank/DDBJ databases">
        <authorList>
            <person name="Zeman M."/>
            <person name="Pardy F."/>
        </authorList>
    </citation>
    <scope>NUCLEOTIDE SEQUENCE [LARGE SCALE GENOMIC DNA]</scope>
    <source>
        <strain evidence="1 2">CCM 8852</strain>
    </source>
</reference>
<dbReference type="OrthoDB" id="1517493at2"/>
<reference evidence="1 2" key="2">
    <citation type="submission" date="2019-01" db="EMBL/GenBank/DDBJ databases">
        <title>Hymenobacter humicola sp. nov., isolated from soils in Antarctica.</title>
        <authorList>
            <person name="Sedlacek I."/>
            <person name="Holochova P."/>
            <person name="Kralova S."/>
            <person name="Pantucek R."/>
            <person name="Stankova E."/>
            <person name="Vrbovska V."/>
            <person name="Kristofova L."/>
            <person name="Svec P."/>
            <person name="Busse H.-J."/>
        </authorList>
    </citation>
    <scope>NUCLEOTIDE SEQUENCE [LARGE SCALE GENOMIC DNA]</scope>
    <source>
        <strain evidence="1 2">CCM 8852</strain>
    </source>
</reference>
<organism evidence="1 2">
    <name type="scientific">Hymenobacter rubripertinctus</name>
    <dbReference type="NCBI Taxonomy" id="2029981"/>
    <lineage>
        <taxon>Bacteria</taxon>
        <taxon>Pseudomonadati</taxon>
        <taxon>Bacteroidota</taxon>
        <taxon>Cytophagia</taxon>
        <taxon>Cytophagales</taxon>
        <taxon>Hymenobacteraceae</taxon>
        <taxon>Hymenobacter</taxon>
    </lineage>
</organism>
<accession>A0A418QNF2</accession>
<proteinExistence type="predicted"/>
<name>A0A418QNF2_9BACT</name>
<dbReference type="RefSeq" id="WP_119657240.1">
    <property type="nucleotide sequence ID" value="NZ_JBHUOI010000036.1"/>
</dbReference>
<dbReference type="Proteomes" id="UP000284250">
    <property type="component" value="Unassembled WGS sequence"/>
</dbReference>
<gene>
    <name evidence="1" type="ORF">D0T11_18205</name>
</gene>
<evidence type="ECO:0000313" key="1">
    <source>
        <dbReference type="EMBL" id="RIY06684.1"/>
    </source>
</evidence>
<dbReference type="EMBL" id="QYCN01000037">
    <property type="protein sequence ID" value="RIY06684.1"/>
    <property type="molecule type" value="Genomic_DNA"/>
</dbReference>
<protein>
    <submittedName>
        <fullName evidence="1">RSAM-modified peptide</fullName>
    </submittedName>
</protein>
<dbReference type="NCBIfam" id="NF038153">
    <property type="entry name" value="lant_leader_L1a"/>
    <property type="match status" value="1"/>
</dbReference>
<keyword evidence="2" id="KW-1185">Reference proteome</keyword>
<dbReference type="AlphaFoldDB" id="A0A418QNF2"/>
<dbReference type="NCBIfam" id="TIGR04149">
    <property type="entry name" value="GG_sam_targ_CFB"/>
    <property type="match status" value="1"/>
</dbReference>
<dbReference type="InterPro" id="IPR026408">
    <property type="entry name" value="GG_sam_targ_CFB"/>
</dbReference>
<sequence length="63" mass="6791">MPKHNEVPNAKLSFNKEAVANLSEQEMDQLAGGQESPMSRISTAAGITCCWCTSTRQPPVEAV</sequence>
<comment type="caution">
    <text evidence="1">The sequence shown here is derived from an EMBL/GenBank/DDBJ whole genome shotgun (WGS) entry which is preliminary data.</text>
</comment>
<evidence type="ECO:0000313" key="2">
    <source>
        <dbReference type="Proteomes" id="UP000284250"/>
    </source>
</evidence>
<dbReference type="InterPro" id="IPR058238">
    <property type="entry name" value="Lant_leader_dom"/>
</dbReference>